<evidence type="ECO:0000313" key="1">
    <source>
        <dbReference type="EMBL" id="QHS84972.1"/>
    </source>
</evidence>
<sequence length="122" mass="14339">MKFCQQLHHQFERIVQQCVQTNKFFVTYSDLNKPEGVKKVIYIPLVLFMSNTPNFVDCAPYILQHYNVRVFEQAWKTFGKMLQDGISPQDAINTIAFQIVVRRLKDELEGHYSMIGKPRGKR</sequence>
<dbReference type="AlphaFoldDB" id="A0A6C0AYP6"/>
<dbReference type="EMBL" id="MN739039">
    <property type="protein sequence ID" value="QHS84972.1"/>
    <property type="molecule type" value="Genomic_DNA"/>
</dbReference>
<reference evidence="1" key="1">
    <citation type="journal article" date="2020" name="Nature">
        <title>Giant virus diversity and host interactions through global metagenomics.</title>
        <authorList>
            <person name="Schulz F."/>
            <person name="Roux S."/>
            <person name="Paez-Espino D."/>
            <person name="Jungbluth S."/>
            <person name="Walsh D.A."/>
            <person name="Denef V.J."/>
            <person name="McMahon K.D."/>
            <person name="Konstantinidis K.T."/>
            <person name="Eloe-Fadrosh E.A."/>
            <person name="Kyrpides N.C."/>
            <person name="Woyke T."/>
        </authorList>
    </citation>
    <scope>NUCLEOTIDE SEQUENCE</scope>
    <source>
        <strain evidence="1">GVMAG-M-3300009182-67</strain>
    </source>
</reference>
<accession>A0A6C0AYP6</accession>
<protein>
    <submittedName>
        <fullName evidence="1">Uncharacterized protein</fullName>
    </submittedName>
</protein>
<name>A0A6C0AYP6_9ZZZZ</name>
<proteinExistence type="predicted"/>
<organism evidence="1">
    <name type="scientific">viral metagenome</name>
    <dbReference type="NCBI Taxonomy" id="1070528"/>
    <lineage>
        <taxon>unclassified sequences</taxon>
        <taxon>metagenomes</taxon>
        <taxon>organismal metagenomes</taxon>
    </lineage>
</organism>